<name>A0A1H9VKS8_9RHOB</name>
<keyword evidence="2" id="KW-1185">Reference proteome</keyword>
<dbReference type="RefSeq" id="WP_092694450.1">
    <property type="nucleotide sequence ID" value="NZ_FOGU01000007.1"/>
</dbReference>
<accession>A0A1H9VKS8</accession>
<dbReference type="STRING" id="641238.SAMN04490244_107183"/>
<sequence length="107" mass="11142">MADECARLGALAEADAQVAQAPEAAMDAVTTSMQGAMSKQALATMWEDVDLGLKLDDGLRDLLVSEGAWIVDQGVINAEAPTAQSLADHFSGDVLSEVAPDAVRLTK</sequence>
<evidence type="ECO:0000313" key="2">
    <source>
        <dbReference type="Proteomes" id="UP000198885"/>
    </source>
</evidence>
<dbReference type="Proteomes" id="UP000198885">
    <property type="component" value="Unassembled WGS sequence"/>
</dbReference>
<dbReference type="AlphaFoldDB" id="A0A1H9VKS8"/>
<gene>
    <name evidence="1" type="ORF">SAMN04490244_107183</name>
</gene>
<protein>
    <submittedName>
        <fullName evidence="1">Uncharacterized protein</fullName>
    </submittedName>
</protein>
<dbReference type="OrthoDB" id="5348911at2"/>
<reference evidence="1 2" key="1">
    <citation type="submission" date="2016-10" db="EMBL/GenBank/DDBJ databases">
        <authorList>
            <person name="de Groot N.N."/>
        </authorList>
    </citation>
    <scope>NUCLEOTIDE SEQUENCE [LARGE SCALE GENOMIC DNA]</scope>
    <source>
        <strain evidence="1 2">DSM 23042</strain>
    </source>
</reference>
<proteinExistence type="predicted"/>
<organism evidence="1 2">
    <name type="scientific">Tranquillimonas rosea</name>
    <dbReference type="NCBI Taxonomy" id="641238"/>
    <lineage>
        <taxon>Bacteria</taxon>
        <taxon>Pseudomonadati</taxon>
        <taxon>Pseudomonadota</taxon>
        <taxon>Alphaproteobacteria</taxon>
        <taxon>Rhodobacterales</taxon>
        <taxon>Roseobacteraceae</taxon>
        <taxon>Tranquillimonas</taxon>
    </lineage>
</organism>
<dbReference type="EMBL" id="FOGU01000007">
    <property type="protein sequence ID" value="SES22118.1"/>
    <property type="molecule type" value="Genomic_DNA"/>
</dbReference>
<evidence type="ECO:0000313" key="1">
    <source>
        <dbReference type="EMBL" id="SES22118.1"/>
    </source>
</evidence>